<keyword evidence="2" id="KW-1185">Reference proteome</keyword>
<dbReference type="Proteomes" id="UP000324222">
    <property type="component" value="Unassembled WGS sequence"/>
</dbReference>
<gene>
    <name evidence="1" type="ORF">E2C01_024776</name>
</gene>
<sequence>MMGEREEGETGDGIWKFGKGGVGSHLYSCRHNTTPACQHLTCLHKLRYYSVTVPAVALPNVNKIV</sequence>
<proteinExistence type="predicted"/>
<evidence type="ECO:0000313" key="2">
    <source>
        <dbReference type="Proteomes" id="UP000324222"/>
    </source>
</evidence>
<name>A0A5B7EE51_PORTR</name>
<comment type="caution">
    <text evidence="1">The sequence shown here is derived from an EMBL/GenBank/DDBJ whole genome shotgun (WGS) entry which is preliminary data.</text>
</comment>
<organism evidence="1 2">
    <name type="scientific">Portunus trituberculatus</name>
    <name type="common">Swimming crab</name>
    <name type="synonym">Neptunus trituberculatus</name>
    <dbReference type="NCBI Taxonomy" id="210409"/>
    <lineage>
        <taxon>Eukaryota</taxon>
        <taxon>Metazoa</taxon>
        <taxon>Ecdysozoa</taxon>
        <taxon>Arthropoda</taxon>
        <taxon>Crustacea</taxon>
        <taxon>Multicrustacea</taxon>
        <taxon>Malacostraca</taxon>
        <taxon>Eumalacostraca</taxon>
        <taxon>Eucarida</taxon>
        <taxon>Decapoda</taxon>
        <taxon>Pleocyemata</taxon>
        <taxon>Brachyura</taxon>
        <taxon>Eubrachyura</taxon>
        <taxon>Portunoidea</taxon>
        <taxon>Portunidae</taxon>
        <taxon>Portuninae</taxon>
        <taxon>Portunus</taxon>
    </lineage>
</organism>
<evidence type="ECO:0000313" key="1">
    <source>
        <dbReference type="EMBL" id="MPC31486.1"/>
    </source>
</evidence>
<protein>
    <submittedName>
        <fullName evidence="1">Uncharacterized protein</fullName>
    </submittedName>
</protein>
<reference evidence="1 2" key="1">
    <citation type="submission" date="2019-05" db="EMBL/GenBank/DDBJ databases">
        <title>Another draft genome of Portunus trituberculatus and its Hox gene families provides insights of decapod evolution.</title>
        <authorList>
            <person name="Jeong J.-H."/>
            <person name="Song I."/>
            <person name="Kim S."/>
            <person name="Choi T."/>
            <person name="Kim D."/>
            <person name="Ryu S."/>
            <person name="Kim W."/>
        </authorList>
    </citation>
    <scope>NUCLEOTIDE SEQUENCE [LARGE SCALE GENOMIC DNA]</scope>
    <source>
        <tissue evidence="1">Muscle</tissue>
    </source>
</reference>
<dbReference type="AlphaFoldDB" id="A0A5B7EE51"/>
<dbReference type="EMBL" id="VSRR010002446">
    <property type="protein sequence ID" value="MPC31486.1"/>
    <property type="molecule type" value="Genomic_DNA"/>
</dbReference>
<accession>A0A5B7EE51</accession>